<dbReference type="Gene3D" id="3.30.2320.10">
    <property type="entry name" value="hypothetical protein PF0899 domain"/>
    <property type="match status" value="1"/>
</dbReference>
<keyword evidence="2" id="KW-0946">Virion</keyword>
<dbReference type="Gene3D" id="3.30.2400.10">
    <property type="entry name" value="Major capsid protein gp5"/>
    <property type="match status" value="1"/>
</dbReference>
<accession>A0A678WAM1</accession>
<evidence type="ECO:0000256" key="1">
    <source>
        <dbReference type="ARBA" id="ARBA00004328"/>
    </source>
</evidence>
<protein>
    <submittedName>
        <fullName evidence="5">Putative major capsid protein</fullName>
    </submittedName>
</protein>
<dbReference type="EMBL" id="MG841151">
    <property type="protein sequence ID" value="AYJ09379.1"/>
    <property type="molecule type" value="Genomic_DNA"/>
</dbReference>
<dbReference type="GO" id="GO:0044423">
    <property type="term" value="C:virion component"/>
    <property type="evidence" value="ECO:0007669"/>
    <property type="project" value="UniProtKB-KW"/>
</dbReference>
<comment type="subcellular location">
    <subcellularLocation>
        <location evidence="1">Virion</location>
    </subcellularLocation>
</comment>
<gene>
    <name evidence="5" type="ORF">PmDNAV2_gp4</name>
</gene>
<feature type="region of interest" description="Disordered" evidence="3">
    <location>
        <begin position="60"/>
        <end position="81"/>
    </location>
</feature>
<evidence type="ECO:0000259" key="4">
    <source>
        <dbReference type="Pfam" id="PF05065"/>
    </source>
</evidence>
<evidence type="ECO:0000313" key="5">
    <source>
        <dbReference type="EMBL" id="AYJ09379.1"/>
    </source>
</evidence>
<dbReference type="SUPFAM" id="SSF56563">
    <property type="entry name" value="Major capsid protein gp5"/>
    <property type="match status" value="1"/>
</dbReference>
<sequence length="428" mass="46332">MSELDPNKVVSDLNKRFDEFKDTHSQEIAEIRKNGVADPLTVEKLEKLDRAVSDLATTQDQIAAKMNRPQTGGSGVEDSEASVNHKSAFNAWVRDPGNNELKSALQAAEREAVAQKAVTVATPASGGYALPEEISRSINEKLLDVSPMRRVARVVQASTTDYKELVDVLGDGYGWVGEGDTRSETDTPSLAEVAPSFGTIYAYPKASEESLNDLFFNVQEWLIRRSVNSFAKGEGIAFISGNGTKKPTGFLNGTPEDTDDDGVSPARAFGTLQYKPTGNASGFGSFSNTSPEHYPSDVFIDTVYSLKAGYRGNASWMMNKATLGTVRKFRDADGAYIWQPGLTAGQPSQILGFNVVEAEDMPDIGANAFPVAFGDFMEGYLICDLVGLRMTIDDSITTPGQCKFYLRKRVGGKLLNDDAIKVIKVAAS</sequence>
<proteinExistence type="predicted"/>
<dbReference type="InterPro" id="IPR054612">
    <property type="entry name" value="Phage_capsid-like_C"/>
</dbReference>
<name>A0A678WAM1_9VIRU</name>
<dbReference type="NCBIfam" id="TIGR01554">
    <property type="entry name" value="major_cap_HK97"/>
    <property type="match status" value="1"/>
</dbReference>
<evidence type="ECO:0000256" key="2">
    <source>
        <dbReference type="ARBA" id="ARBA00022844"/>
    </source>
</evidence>
<organism evidence="5">
    <name type="scientific">Pseudo-nitzschia multiseries DNA virus</name>
    <dbReference type="NCBI Taxonomy" id="2364897"/>
    <lineage>
        <taxon>Viruses</taxon>
    </lineage>
</organism>
<reference evidence="5" key="1">
    <citation type="submission" date="2018-01" db="EMBL/GenBank/DDBJ databases">
        <title>A diatom virus reveals a new lineage of giant single stranded DNA viruses originating from double stranded DNA phage.</title>
        <authorList>
            <person name="Carlson M.C.G."/>
            <person name="Frischkorn K.R."/>
            <person name="Brumfield S."/>
            <person name="Rocap G."/>
        </authorList>
    </citation>
    <scope>NUCLEOTIDE SEQUENCE</scope>
    <source>
        <strain evidence="5">PmDNAV1</strain>
    </source>
</reference>
<dbReference type="InterPro" id="IPR024455">
    <property type="entry name" value="Phage_capsid"/>
</dbReference>
<dbReference type="Pfam" id="PF05065">
    <property type="entry name" value="Phage_capsid"/>
    <property type="match status" value="1"/>
</dbReference>
<feature type="domain" description="Phage capsid-like C-terminal" evidence="4">
    <location>
        <begin position="126"/>
        <end position="424"/>
    </location>
</feature>
<evidence type="ECO:0000256" key="3">
    <source>
        <dbReference type="SAM" id="MobiDB-lite"/>
    </source>
</evidence>